<evidence type="ECO:0000313" key="2">
    <source>
        <dbReference type="EMBL" id="GFA80231.1"/>
    </source>
</evidence>
<dbReference type="AlphaFoldDB" id="A0A699KC31"/>
<gene>
    <name evidence="2" type="ORF">Tci_652203</name>
</gene>
<evidence type="ECO:0000256" key="1">
    <source>
        <dbReference type="SAM" id="MobiDB-lite"/>
    </source>
</evidence>
<reference evidence="2" key="1">
    <citation type="journal article" date="2019" name="Sci. Rep.">
        <title>Draft genome of Tanacetum cinerariifolium, the natural source of mosquito coil.</title>
        <authorList>
            <person name="Yamashiro T."/>
            <person name="Shiraishi A."/>
            <person name="Satake H."/>
            <person name="Nakayama K."/>
        </authorList>
    </citation>
    <scope>NUCLEOTIDE SEQUENCE</scope>
</reference>
<dbReference type="EMBL" id="BKCJ010490784">
    <property type="protein sequence ID" value="GFA80231.1"/>
    <property type="molecule type" value="Genomic_DNA"/>
</dbReference>
<name>A0A699KC31_TANCI</name>
<organism evidence="2">
    <name type="scientific">Tanacetum cinerariifolium</name>
    <name type="common">Dalmatian daisy</name>
    <name type="synonym">Chrysanthemum cinerariifolium</name>
    <dbReference type="NCBI Taxonomy" id="118510"/>
    <lineage>
        <taxon>Eukaryota</taxon>
        <taxon>Viridiplantae</taxon>
        <taxon>Streptophyta</taxon>
        <taxon>Embryophyta</taxon>
        <taxon>Tracheophyta</taxon>
        <taxon>Spermatophyta</taxon>
        <taxon>Magnoliopsida</taxon>
        <taxon>eudicotyledons</taxon>
        <taxon>Gunneridae</taxon>
        <taxon>Pentapetalae</taxon>
        <taxon>asterids</taxon>
        <taxon>campanulids</taxon>
        <taxon>Asterales</taxon>
        <taxon>Asteraceae</taxon>
        <taxon>Asteroideae</taxon>
        <taxon>Anthemideae</taxon>
        <taxon>Anthemidinae</taxon>
        <taxon>Tanacetum</taxon>
    </lineage>
</organism>
<accession>A0A699KC31</accession>
<sequence length="131" mass="14578">MPSQPGPSNWQSQMSAQSATPYWQPAFPSNPGGYNWQSPIPSHMGNPNLQPLLRGITMLLAYLTRNAFDDENEGGDDVIFLGGEFTGYLVHENVDPQKGYLVPVTFWQQLVPHLCMPDIDSRTPMGWLSGE</sequence>
<feature type="non-terminal residue" evidence="2">
    <location>
        <position position="131"/>
    </location>
</feature>
<feature type="compositionally biased region" description="Polar residues" evidence="1">
    <location>
        <begin position="1"/>
        <end position="21"/>
    </location>
</feature>
<protein>
    <submittedName>
        <fullName evidence="2">Uncharacterized protein</fullName>
    </submittedName>
</protein>
<feature type="region of interest" description="Disordered" evidence="1">
    <location>
        <begin position="1"/>
        <end position="26"/>
    </location>
</feature>
<proteinExistence type="predicted"/>
<comment type="caution">
    <text evidence="2">The sequence shown here is derived from an EMBL/GenBank/DDBJ whole genome shotgun (WGS) entry which is preliminary data.</text>
</comment>